<reference evidence="7 8" key="1">
    <citation type="journal article" date="2017" name="Mycologia">
        <title>Bifiguratus adelaidae, gen. et sp. nov., a new member of Mucoromycotina in endophytic and soil-dwelling habitats.</title>
        <authorList>
            <person name="Torres-Cruz T.J."/>
            <person name="Billingsley Tobias T.L."/>
            <person name="Almatruk M."/>
            <person name="Hesse C."/>
            <person name="Kuske C.R."/>
            <person name="Desiro A."/>
            <person name="Benucci G.M."/>
            <person name="Bonito G."/>
            <person name="Stajich J.E."/>
            <person name="Dunlap C."/>
            <person name="Arnold A.E."/>
            <person name="Porras-Alfaro A."/>
        </authorList>
    </citation>
    <scope>NUCLEOTIDE SEQUENCE [LARGE SCALE GENOMIC DNA]</scope>
    <source>
        <strain evidence="7 8">AZ0501</strain>
    </source>
</reference>
<accession>A0A261Y349</accession>
<dbReference type="Gene3D" id="1.10.8.270">
    <property type="entry name" value="putative rabgap domain of human tbc1 domain family member 14 like domains"/>
    <property type="match status" value="1"/>
</dbReference>
<keyword evidence="3" id="KW-0687">Ribonucleoprotein</keyword>
<protein>
    <recommendedName>
        <fullName evidence="4">60S ribosomal protein L39</fullName>
    </recommendedName>
</protein>
<dbReference type="InterPro" id="IPR020083">
    <property type="entry name" value="Ribosomal_eL39_CS"/>
</dbReference>
<dbReference type="PANTHER" id="PTHR47219">
    <property type="entry name" value="RAB GTPASE-ACTIVATING PROTEIN 1-LIKE"/>
    <property type="match status" value="1"/>
</dbReference>
<name>A0A261Y349_9FUNG</name>
<dbReference type="InterPro" id="IPR000077">
    <property type="entry name" value="Ribosomal_eL39"/>
</dbReference>
<dbReference type="FunFam" id="1.10.1620.10:FF:000001">
    <property type="entry name" value="60S ribosomal protein-like L39"/>
    <property type="match status" value="1"/>
</dbReference>
<dbReference type="PROSITE" id="PS00051">
    <property type="entry name" value="RIBOSOMAL_L39E"/>
    <property type="match status" value="1"/>
</dbReference>
<dbReference type="InterPro" id="IPR036028">
    <property type="entry name" value="SH3-like_dom_sf"/>
</dbReference>
<evidence type="ECO:0000256" key="4">
    <source>
        <dbReference type="ARBA" id="ARBA00035339"/>
    </source>
</evidence>
<dbReference type="SUPFAM" id="SSF50044">
    <property type="entry name" value="SH3-domain"/>
    <property type="match status" value="1"/>
</dbReference>
<dbReference type="InterPro" id="IPR035969">
    <property type="entry name" value="Rab-GAP_TBC_sf"/>
</dbReference>
<dbReference type="InterPro" id="IPR050302">
    <property type="entry name" value="Rab_GAP_TBC_domain"/>
</dbReference>
<dbReference type="AlphaFoldDB" id="A0A261Y349"/>
<sequence>MFAVATLGSLTTRQLKEFALQGGLGACVAKVDWIADSEDDLMFLSGEKIIVLQYLGDDTYLGYCEGILGKFAARHVHFVELDPRVLDAFHSEIEGTDMVQSSLQDDIPDDVQPYESMKSIDSTSDFSDSSSKASFSSNFSTDYYNADTNGSTSSLSFYAGSLNESSKFGSYMPNSPNRRSQESMRSAVYATGHKRYNTQPPTARSLSLRNSLPGTVGNSSIFEHTPEDYPPYDDDPMTKRNKPARYSLSAVQDRRPARMSSLEADRRTSQQTVNLQDAEIMDSWGFIHKKDTYDRERPKHPKEAMSAMSVYRERERKWLSAMKKMNVNALKKDSKMKKLARLGVPQSLRAQVWQFLAGSSDYKRKGLYADLLARESLPVFALIDHEVQTCYKDHNMFRSESGHGRTELANVLKAYAHYNPSIGYCPGMGQLVGCMLMHMPAEDSFWLLVAIIERYIPGYYSRSLRQMKIDSLTLDGLLEEHLPRVSEVLLRSNITACMYTTEWFLAMFTLSLPWPHVLRIWDVFFMEGAEIFIKISLAIFELSQDRFTTQRHDTTSILNYLLDLPAEAFSPDILLSNAFRFKISKFSMKRNVDKAYLELANVGELPIERELPSNKSFKIKRILGKKQRQNRPIPQWIRMRTDNKINYNAKRRHWRRTKLNL</sequence>
<gene>
    <name evidence="7" type="ORF">BZG36_02638</name>
</gene>
<dbReference type="InterPro" id="IPR000195">
    <property type="entry name" value="Rab-GAP-TBC_dom"/>
</dbReference>
<feature type="compositionally biased region" description="Polar residues" evidence="5">
    <location>
        <begin position="197"/>
        <end position="222"/>
    </location>
</feature>
<evidence type="ECO:0000256" key="2">
    <source>
        <dbReference type="ARBA" id="ARBA00022980"/>
    </source>
</evidence>
<dbReference type="Gene3D" id="1.10.472.80">
    <property type="entry name" value="Ypt/Rab-GAP domain of gyp1p, domain 3"/>
    <property type="match status" value="1"/>
</dbReference>
<dbReference type="Pfam" id="PF00566">
    <property type="entry name" value="RabGAP-TBC"/>
    <property type="match status" value="1"/>
</dbReference>
<proteinExistence type="inferred from homology"/>
<dbReference type="EMBL" id="MVBO01000026">
    <property type="protein sequence ID" value="OZJ04914.1"/>
    <property type="molecule type" value="Genomic_DNA"/>
</dbReference>
<feature type="region of interest" description="Disordered" evidence="5">
    <location>
        <begin position="193"/>
        <end position="271"/>
    </location>
</feature>
<dbReference type="GO" id="GO:0031267">
    <property type="term" value="F:small GTPase binding"/>
    <property type="evidence" value="ECO:0007669"/>
    <property type="project" value="TreeGrafter"/>
</dbReference>
<keyword evidence="8" id="KW-1185">Reference proteome</keyword>
<dbReference type="GO" id="GO:0005096">
    <property type="term" value="F:GTPase activator activity"/>
    <property type="evidence" value="ECO:0007669"/>
    <property type="project" value="TreeGrafter"/>
</dbReference>
<dbReference type="OrthoDB" id="159449at2759"/>
<evidence type="ECO:0000313" key="7">
    <source>
        <dbReference type="EMBL" id="OZJ04914.1"/>
    </source>
</evidence>
<evidence type="ECO:0000256" key="3">
    <source>
        <dbReference type="ARBA" id="ARBA00023274"/>
    </source>
</evidence>
<evidence type="ECO:0000313" key="8">
    <source>
        <dbReference type="Proteomes" id="UP000242875"/>
    </source>
</evidence>
<evidence type="ECO:0000259" key="6">
    <source>
        <dbReference type="PROSITE" id="PS50086"/>
    </source>
</evidence>
<feature type="domain" description="Rab-GAP TBC" evidence="6">
    <location>
        <begin position="343"/>
        <end position="528"/>
    </location>
</feature>
<dbReference type="GO" id="GO:0006412">
    <property type="term" value="P:translation"/>
    <property type="evidence" value="ECO:0007669"/>
    <property type="project" value="InterPro"/>
</dbReference>
<dbReference type="Pfam" id="PF00832">
    <property type="entry name" value="Ribosomal_L39"/>
    <property type="match status" value="1"/>
</dbReference>
<evidence type="ECO:0000256" key="1">
    <source>
        <dbReference type="ARBA" id="ARBA00009339"/>
    </source>
</evidence>
<dbReference type="SMART" id="SM00164">
    <property type="entry name" value="TBC"/>
    <property type="match status" value="1"/>
</dbReference>
<dbReference type="GO" id="GO:1990904">
    <property type="term" value="C:ribonucleoprotein complex"/>
    <property type="evidence" value="ECO:0007669"/>
    <property type="project" value="UniProtKB-KW"/>
</dbReference>
<dbReference type="Proteomes" id="UP000242875">
    <property type="component" value="Unassembled WGS sequence"/>
</dbReference>
<dbReference type="SUPFAM" id="SSF48662">
    <property type="entry name" value="Ribosomal protein L39e"/>
    <property type="match status" value="1"/>
</dbReference>
<dbReference type="GO" id="GO:0003735">
    <property type="term" value="F:structural constituent of ribosome"/>
    <property type="evidence" value="ECO:0007669"/>
    <property type="project" value="InterPro"/>
</dbReference>
<organism evidence="7 8">
    <name type="scientific">Bifiguratus adelaidae</name>
    <dbReference type="NCBI Taxonomy" id="1938954"/>
    <lineage>
        <taxon>Eukaryota</taxon>
        <taxon>Fungi</taxon>
        <taxon>Fungi incertae sedis</taxon>
        <taxon>Mucoromycota</taxon>
        <taxon>Mucoromycotina</taxon>
        <taxon>Endogonomycetes</taxon>
        <taxon>Endogonales</taxon>
        <taxon>Endogonales incertae sedis</taxon>
        <taxon>Bifiguratus</taxon>
    </lineage>
</organism>
<dbReference type="GO" id="GO:0005840">
    <property type="term" value="C:ribosome"/>
    <property type="evidence" value="ECO:0007669"/>
    <property type="project" value="UniProtKB-KW"/>
</dbReference>
<dbReference type="Gene3D" id="1.10.10.750">
    <property type="entry name" value="Ypt/Rab-GAP domain of gyp1p, domain 1"/>
    <property type="match status" value="1"/>
</dbReference>
<dbReference type="Gene3D" id="1.10.1620.10">
    <property type="entry name" value="Ribosomal protein L39e"/>
    <property type="match status" value="1"/>
</dbReference>
<dbReference type="PROSITE" id="PS50086">
    <property type="entry name" value="TBC_RABGAP"/>
    <property type="match status" value="1"/>
</dbReference>
<keyword evidence="2" id="KW-0689">Ribosomal protein</keyword>
<comment type="caution">
    <text evidence="7">The sequence shown here is derived from an EMBL/GenBank/DDBJ whole genome shotgun (WGS) entry which is preliminary data.</text>
</comment>
<comment type="similarity">
    <text evidence="1">Belongs to the eukaryotic ribosomal protein eL39 family.</text>
</comment>
<dbReference type="PANTHER" id="PTHR47219:SF9">
    <property type="entry name" value="GTPASE ACTIVATING PROTEIN AND CENTROSOME-ASSOCIATED, ISOFORM B"/>
    <property type="match status" value="1"/>
</dbReference>
<dbReference type="InterPro" id="IPR023626">
    <property type="entry name" value="Ribosomal_eL39_dom_sf"/>
</dbReference>
<dbReference type="SUPFAM" id="SSF47923">
    <property type="entry name" value="Ypt/Rab-GAP domain of gyp1p"/>
    <property type="match status" value="2"/>
</dbReference>
<evidence type="ECO:0000256" key="5">
    <source>
        <dbReference type="SAM" id="MobiDB-lite"/>
    </source>
</evidence>